<accession>A0A2P6N6G4</accession>
<dbReference type="InterPro" id="IPR036412">
    <property type="entry name" value="HAD-like_sf"/>
</dbReference>
<dbReference type="GO" id="GO:0016787">
    <property type="term" value="F:hydrolase activity"/>
    <property type="evidence" value="ECO:0007669"/>
    <property type="project" value="UniProtKB-KW"/>
</dbReference>
<evidence type="ECO:0000313" key="3">
    <source>
        <dbReference type="EMBL" id="PRP79527.1"/>
    </source>
</evidence>
<feature type="region of interest" description="Disordered" evidence="2">
    <location>
        <begin position="86"/>
        <end position="119"/>
    </location>
</feature>
<dbReference type="SUPFAM" id="SSF56784">
    <property type="entry name" value="HAD-like"/>
    <property type="match status" value="1"/>
</dbReference>
<name>A0A2P6N6G4_9EUKA</name>
<protein>
    <recommendedName>
        <fullName evidence="5">Haloacid dehalogenase</fullName>
    </recommendedName>
</protein>
<dbReference type="OrthoDB" id="2363873at2759"/>
<dbReference type="Proteomes" id="UP000241769">
    <property type="component" value="Unassembled WGS sequence"/>
</dbReference>
<evidence type="ECO:0008006" key="5">
    <source>
        <dbReference type="Google" id="ProtNLM"/>
    </source>
</evidence>
<dbReference type="AlphaFoldDB" id="A0A2P6N6G4"/>
<keyword evidence="4" id="KW-1185">Reference proteome</keyword>
<organism evidence="3 4">
    <name type="scientific">Planoprotostelium fungivorum</name>
    <dbReference type="NCBI Taxonomy" id="1890364"/>
    <lineage>
        <taxon>Eukaryota</taxon>
        <taxon>Amoebozoa</taxon>
        <taxon>Evosea</taxon>
        <taxon>Variosea</taxon>
        <taxon>Cavosteliida</taxon>
        <taxon>Cavosteliaceae</taxon>
        <taxon>Planoprotostelium</taxon>
    </lineage>
</organism>
<dbReference type="EMBL" id="MDYQ01000181">
    <property type="protein sequence ID" value="PRP79527.1"/>
    <property type="molecule type" value="Genomic_DNA"/>
</dbReference>
<sequence length="302" mass="33627">MARLVVVHDVLGTLFSLEAAIDELKDIFSQQLSRAPPILPEIIIMDWYHATQRDYTNVSINGDYQPISKVFRATLPRILLQAGLAAPSQSSKMDESPPPQIAGAGTSAPSVDNPRGHAHPYGEEIVERMMSSLQKLKPRPGMIEAFQTVYHDETLHSNVISKVDLWGATNGSMDLTKQLFSSALPSFEITSDRSPSSNHCVSIFSCDQISTAKPHPRVYEELKRSIGVEGGDITLKDIWFVASHTWDTYAAKRAGFKTAWVTYEEFYDCGDVYGRPDVVAKDMEEAAKEILKYERVNRSTST</sequence>
<dbReference type="InParanoid" id="A0A2P6N6G4"/>
<dbReference type="PANTHER" id="PTHR43316">
    <property type="entry name" value="HYDROLASE, HALOACID DELAHOGENASE-RELATED"/>
    <property type="match status" value="1"/>
</dbReference>
<dbReference type="InterPro" id="IPR023214">
    <property type="entry name" value="HAD_sf"/>
</dbReference>
<evidence type="ECO:0000313" key="4">
    <source>
        <dbReference type="Proteomes" id="UP000241769"/>
    </source>
</evidence>
<evidence type="ECO:0000256" key="1">
    <source>
        <dbReference type="ARBA" id="ARBA00022801"/>
    </source>
</evidence>
<keyword evidence="1" id="KW-0378">Hydrolase</keyword>
<dbReference type="InterPro" id="IPR051540">
    <property type="entry name" value="S-2-haloacid_dehalogenase"/>
</dbReference>
<proteinExistence type="predicted"/>
<dbReference type="PANTHER" id="PTHR43316:SF4">
    <property type="entry name" value="ACID DEHALOGENASE, PUTATIVE (AFU_ORTHOLOGUE AFUA_8G05870)-RELATED"/>
    <property type="match status" value="1"/>
</dbReference>
<gene>
    <name evidence="3" type="ORF">PROFUN_12718</name>
</gene>
<evidence type="ECO:0000256" key="2">
    <source>
        <dbReference type="SAM" id="MobiDB-lite"/>
    </source>
</evidence>
<reference evidence="3 4" key="1">
    <citation type="journal article" date="2018" name="Genome Biol. Evol.">
        <title>Multiple Roots of Fruiting Body Formation in Amoebozoa.</title>
        <authorList>
            <person name="Hillmann F."/>
            <person name="Forbes G."/>
            <person name="Novohradska S."/>
            <person name="Ferling I."/>
            <person name="Riege K."/>
            <person name="Groth M."/>
            <person name="Westermann M."/>
            <person name="Marz M."/>
            <person name="Spaller T."/>
            <person name="Winckler T."/>
            <person name="Schaap P."/>
            <person name="Glockner G."/>
        </authorList>
    </citation>
    <scope>NUCLEOTIDE SEQUENCE [LARGE SCALE GENOMIC DNA]</scope>
    <source>
        <strain evidence="3 4">Jena</strain>
    </source>
</reference>
<dbReference type="Gene3D" id="3.40.50.1000">
    <property type="entry name" value="HAD superfamily/HAD-like"/>
    <property type="match status" value="1"/>
</dbReference>
<comment type="caution">
    <text evidence="3">The sequence shown here is derived from an EMBL/GenBank/DDBJ whole genome shotgun (WGS) entry which is preliminary data.</text>
</comment>